<dbReference type="SUPFAM" id="SSF75304">
    <property type="entry name" value="Amidase signature (AS) enzymes"/>
    <property type="match status" value="1"/>
</dbReference>
<keyword evidence="3" id="KW-1185">Reference proteome</keyword>
<proteinExistence type="predicted"/>
<reference evidence="2 3" key="1">
    <citation type="submission" date="2014-02" db="EMBL/GenBank/DDBJ databases">
        <title>The genome sequence of Colletotrichum nymphaeae SA-01.</title>
        <authorList>
            <person name="Baroncelli R."/>
            <person name="Thon M.R."/>
        </authorList>
    </citation>
    <scope>NUCLEOTIDE SEQUENCE [LARGE SCALE GENOMIC DNA]</scope>
    <source>
        <strain evidence="2 3">SA-01</strain>
    </source>
</reference>
<dbReference type="OrthoDB" id="566138at2759"/>
<dbReference type="InterPro" id="IPR036928">
    <property type="entry name" value="AS_sf"/>
</dbReference>
<evidence type="ECO:0000313" key="3">
    <source>
        <dbReference type="Proteomes" id="UP000070054"/>
    </source>
</evidence>
<protein>
    <submittedName>
        <fullName evidence="2">Amidase</fullName>
    </submittedName>
</protein>
<dbReference type="Pfam" id="PF01425">
    <property type="entry name" value="Amidase"/>
    <property type="match status" value="1"/>
</dbReference>
<accession>A0A135RPP0</accession>
<dbReference type="PANTHER" id="PTHR42678">
    <property type="entry name" value="AMIDASE"/>
    <property type="match status" value="1"/>
</dbReference>
<dbReference type="InterPro" id="IPR023631">
    <property type="entry name" value="Amidase_dom"/>
</dbReference>
<evidence type="ECO:0000313" key="2">
    <source>
        <dbReference type="EMBL" id="KXH25555.1"/>
    </source>
</evidence>
<feature type="domain" description="Amidase" evidence="1">
    <location>
        <begin position="30"/>
        <end position="338"/>
    </location>
</feature>
<dbReference type="EMBL" id="JEMN01001852">
    <property type="protein sequence ID" value="KXH25555.1"/>
    <property type="molecule type" value="Genomic_DNA"/>
</dbReference>
<evidence type="ECO:0000259" key="1">
    <source>
        <dbReference type="Pfam" id="PF01425"/>
    </source>
</evidence>
<organism evidence="2 3">
    <name type="scientific">Colletotrichum nymphaeae SA-01</name>
    <dbReference type="NCBI Taxonomy" id="1460502"/>
    <lineage>
        <taxon>Eukaryota</taxon>
        <taxon>Fungi</taxon>
        <taxon>Dikarya</taxon>
        <taxon>Ascomycota</taxon>
        <taxon>Pezizomycotina</taxon>
        <taxon>Sordariomycetes</taxon>
        <taxon>Hypocreomycetidae</taxon>
        <taxon>Glomerellales</taxon>
        <taxon>Glomerellaceae</taxon>
        <taxon>Colletotrichum</taxon>
        <taxon>Colletotrichum acutatum species complex</taxon>
    </lineage>
</organism>
<comment type="caution">
    <text evidence="2">The sequence shown here is derived from an EMBL/GenBank/DDBJ whole genome shotgun (WGS) entry which is preliminary data.</text>
</comment>
<gene>
    <name evidence="2" type="ORF">CNYM01_00336</name>
</gene>
<dbReference type="Proteomes" id="UP000070054">
    <property type="component" value="Unassembled WGS sequence"/>
</dbReference>
<dbReference type="Gene3D" id="3.90.1300.10">
    <property type="entry name" value="Amidase signature (AS) domain"/>
    <property type="match status" value="1"/>
</dbReference>
<dbReference type="AlphaFoldDB" id="A0A135RPP0"/>
<dbReference type="PANTHER" id="PTHR42678:SF11">
    <property type="entry name" value="AMIDASE FAMILY PROTEIN"/>
    <property type="match status" value="1"/>
</dbReference>
<sequence length="684" mass="74566">MEAVQSLNITEATISQLLDALIKAQISSVDLVARFLHRIGKLDHRGPAFNSVCIINPKVFDEAQASDAYRASGRPPRPLEGIPFTVKDSYKVEGLTVAAASPAFESLVASSDAAVVELLRAAGAVLIGKTTMPPMADGGSQRGLYGRSISPYNPKYLCTSFASGSSYGSAVSTACSFAPIGLGGETVSSGRAPASHNALVGYSPSRGVIPSRGHWPLYPTCDVVAPHTKSVADMLALLNAIVADDAHPRGDFWREQTVVPIPPSSKVRPRDFLSLKDPEALQGKHVAVPKCYIGKQTSSGYSVVCSEATRQLWEQARFDLETLGAKITETDFPLAERYSAQLFPGQAANVPGIPSTWIDTERCQMIATAWDDFLRNNSDPECPSLEGVDHSQINPDFAPLDDRSEHTEKQNHVRYAEMIDFIRNRPDSIYDLPGCADALIALEEARKSDLEHWMDENGFDVVVFPTNGDVGRADSEDNRESMAYSLRDGLKYSNGNRAMKHLGVPAITVPMGSLSDKKIPVGLTFAGKAWSDSDLLRYAYAFESSKKRRESPSLAPQLDTDLILVNTNQGSVKQHRKLELLVSCVDVEEDTSTETLERRHVALSGFLEGDNSSEAASMQVFVNGDRMRSPTLKHGQWEWSGILERKIMKERYPVQGKVARDQFMVVVLAQTSGGASSGRLVMIE</sequence>
<dbReference type="NCBIfam" id="NF005127">
    <property type="entry name" value="PRK06565.1"/>
    <property type="match status" value="1"/>
</dbReference>
<name>A0A135RPP0_9PEZI</name>